<protein>
    <submittedName>
        <fullName evidence="5">Monooxygenase FAD-binding protein</fullName>
    </submittedName>
</protein>
<name>A0A8H4IR75_9PEZI</name>
<dbReference type="InterPro" id="IPR002938">
    <property type="entry name" value="FAD-bd"/>
</dbReference>
<dbReference type="AlphaFoldDB" id="A0A8H4IR75"/>
<dbReference type="Pfam" id="PF01494">
    <property type="entry name" value="FAD_binding_3"/>
    <property type="match status" value="1"/>
</dbReference>
<dbReference type="GO" id="GO:0019622">
    <property type="term" value="P:3-(3-hydroxy)phenylpropionate catabolic process"/>
    <property type="evidence" value="ECO:0007669"/>
    <property type="project" value="TreeGrafter"/>
</dbReference>
<keyword evidence="2" id="KW-0274">FAD</keyword>
<evidence type="ECO:0000313" key="6">
    <source>
        <dbReference type="Proteomes" id="UP000572817"/>
    </source>
</evidence>
<dbReference type="EMBL" id="WWBZ02000051">
    <property type="protein sequence ID" value="KAF4304718.1"/>
    <property type="molecule type" value="Genomic_DNA"/>
</dbReference>
<dbReference type="InterPro" id="IPR050631">
    <property type="entry name" value="PheA/TfdB_FAD_monoxygenase"/>
</dbReference>
<evidence type="ECO:0000256" key="3">
    <source>
        <dbReference type="ARBA" id="ARBA00023002"/>
    </source>
</evidence>
<evidence type="ECO:0000256" key="1">
    <source>
        <dbReference type="ARBA" id="ARBA00022630"/>
    </source>
</evidence>
<evidence type="ECO:0000259" key="4">
    <source>
        <dbReference type="Pfam" id="PF01494"/>
    </source>
</evidence>
<organism evidence="5 6">
    <name type="scientific">Botryosphaeria dothidea</name>
    <dbReference type="NCBI Taxonomy" id="55169"/>
    <lineage>
        <taxon>Eukaryota</taxon>
        <taxon>Fungi</taxon>
        <taxon>Dikarya</taxon>
        <taxon>Ascomycota</taxon>
        <taxon>Pezizomycotina</taxon>
        <taxon>Dothideomycetes</taxon>
        <taxon>Dothideomycetes incertae sedis</taxon>
        <taxon>Botryosphaeriales</taxon>
        <taxon>Botryosphaeriaceae</taxon>
        <taxon>Botryosphaeria</taxon>
    </lineage>
</organism>
<gene>
    <name evidence="5" type="ORF">GTA08_BOTSDO08410</name>
</gene>
<dbReference type="InterPro" id="IPR036188">
    <property type="entry name" value="FAD/NAD-bd_sf"/>
</dbReference>
<dbReference type="Gene3D" id="3.30.70.2450">
    <property type="match status" value="1"/>
</dbReference>
<sequence length="577" mass="63168">MGSNMDYDCDVAVVGAGPVGMLTALLLRQLGNRVHILERRPKRWNLPRAVTCYSQTLRILQPLGLLDEVLESKTIYPFRPHLADLCEWVGADGEIVAKIPFNGTMSRSGMDVVYGMNQMALDQLLENACIARGIPLLRGREVTDVDDHGSHVSISWQPYYTPRDAAAPAAEPHTTTALFVVGCDGARSAVRAAAGIEFLAQSAGQHRWLVLDVAPVPDTGGPYAWRDEGVFRQYNDPRRPCTSAPSLGFRRRIEFMLLPHEPSAVADDDDFVWGLLEPWGATRENAELARRTVFSPTGGWVDGFAKGRVMLAGDAAHNTPQFLGAGANTGLRDAKALAWRLDLAVKHGGRADVRRLMEDYSREQHGIAELLVSLALDVEALIAVTDPVEARKRDERMREEKISEGYPDVEALGEGGMYLKKEKDVEEGKDSGGTLFIHDHIVYGGKRGPFDVVAGQGWMLLGAGSEDPAEALRKNTRADFEGLFEGKAFHFGGSDGVKDMSGRYTDWFSKSQAYAVLVRPDFYIYGIAKAREEVDDIVKSALDHVFSKEPGSSDKDASLIPQTASLEDGGVQLAVRS</sequence>
<dbReference type="GO" id="GO:0008688">
    <property type="term" value="F:3-(3-hydroxyphenyl)propionate hydroxylase activity"/>
    <property type="evidence" value="ECO:0007669"/>
    <property type="project" value="TreeGrafter"/>
</dbReference>
<dbReference type="GO" id="GO:0071949">
    <property type="term" value="F:FAD binding"/>
    <property type="evidence" value="ECO:0007669"/>
    <property type="project" value="InterPro"/>
</dbReference>
<accession>A0A8H4IR75</accession>
<dbReference type="SUPFAM" id="SSF51905">
    <property type="entry name" value="FAD/NAD(P)-binding domain"/>
    <property type="match status" value="1"/>
</dbReference>
<dbReference type="Gene3D" id="3.50.50.60">
    <property type="entry name" value="FAD/NAD(P)-binding domain"/>
    <property type="match status" value="1"/>
</dbReference>
<dbReference type="PANTHER" id="PTHR43476">
    <property type="entry name" value="3-(3-HYDROXY-PHENYL)PROPIONATE/3-HYDROXYCINNAMIC ACID HYDROXYLASE"/>
    <property type="match status" value="1"/>
</dbReference>
<keyword evidence="5" id="KW-0503">Monooxygenase</keyword>
<dbReference type="PRINTS" id="PR00420">
    <property type="entry name" value="RNGMNOXGNASE"/>
</dbReference>
<evidence type="ECO:0000313" key="5">
    <source>
        <dbReference type="EMBL" id="KAF4304718.1"/>
    </source>
</evidence>
<evidence type="ECO:0000256" key="2">
    <source>
        <dbReference type="ARBA" id="ARBA00022827"/>
    </source>
</evidence>
<feature type="domain" description="FAD-binding" evidence="4">
    <location>
        <begin position="8"/>
        <end position="373"/>
    </location>
</feature>
<dbReference type="PANTHER" id="PTHR43476:SF3">
    <property type="entry name" value="FAD-BINDING MONOOXYGENASE"/>
    <property type="match status" value="1"/>
</dbReference>
<proteinExistence type="predicted"/>
<keyword evidence="1" id="KW-0285">Flavoprotein</keyword>
<dbReference type="Proteomes" id="UP000572817">
    <property type="component" value="Unassembled WGS sequence"/>
</dbReference>
<reference evidence="5" key="1">
    <citation type="submission" date="2020-04" db="EMBL/GenBank/DDBJ databases">
        <title>Genome Assembly and Annotation of Botryosphaeria dothidea sdau 11-99, a Latent Pathogen of Apple Fruit Ring Rot in China.</title>
        <authorList>
            <person name="Yu C."/>
            <person name="Diao Y."/>
            <person name="Lu Q."/>
            <person name="Zhao J."/>
            <person name="Cui S."/>
            <person name="Peng C."/>
            <person name="He B."/>
            <person name="Liu H."/>
        </authorList>
    </citation>
    <scope>NUCLEOTIDE SEQUENCE [LARGE SCALE GENOMIC DNA]</scope>
    <source>
        <strain evidence="5">Sdau11-99</strain>
    </source>
</reference>
<comment type="caution">
    <text evidence="5">The sequence shown here is derived from an EMBL/GenBank/DDBJ whole genome shotgun (WGS) entry which is preliminary data.</text>
</comment>
<dbReference type="OrthoDB" id="2096480at2759"/>
<keyword evidence="6" id="KW-1185">Reference proteome</keyword>
<keyword evidence="3" id="KW-0560">Oxidoreductase</keyword>